<organism evidence="3 4">
    <name type="scientific">Hydra vulgaris</name>
    <name type="common">Hydra</name>
    <name type="synonym">Hydra attenuata</name>
    <dbReference type="NCBI Taxonomy" id="6087"/>
    <lineage>
        <taxon>Eukaryota</taxon>
        <taxon>Metazoa</taxon>
        <taxon>Cnidaria</taxon>
        <taxon>Hydrozoa</taxon>
        <taxon>Hydroidolina</taxon>
        <taxon>Anthoathecata</taxon>
        <taxon>Aplanulata</taxon>
        <taxon>Hydridae</taxon>
        <taxon>Hydra</taxon>
    </lineage>
</organism>
<feature type="signal peptide" evidence="2">
    <location>
        <begin position="1"/>
        <end position="16"/>
    </location>
</feature>
<reference evidence="4" key="2">
    <citation type="submission" date="2025-08" db="UniProtKB">
        <authorList>
            <consortium name="RefSeq"/>
        </authorList>
    </citation>
    <scope>IDENTIFICATION</scope>
</reference>
<dbReference type="GeneID" id="101234954"/>
<feature type="region of interest" description="Disordered" evidence="1">
    <location>
        <begin position="949"/>
        <end position="987"/>
    </location>
</feature>
<feature type="compositionally biased region" description="Polar residues" evidence="1">
    <location>
        <begin position="534"/>
        <end position="543"/>
    </location>
</feature>
<dbReference type="RefSeq" id="XP_065647198.1">
    <property type="nucleotide sequence ID" value="XM_065791126.1"/>
</dbReference>
<protein>
    <submittedName>
        <fullName evidence="4">Uncharacterized protein</fullName>
    </submittedName>
</protein>
<feature type="region of interest" description="Disordered" evidence="1">
    <location>
        <begin position="860"/>
        <end position="888"/>
    </location>
</feature>
<feature type="region of interest" description="Disordered" evidence="1">
    <location>
        <begin position="425"/>
        <end position="455"/>
    </location>
</feature>
<dbReference type="Proteomes" id="UP001652625">
    <property type="component" value="Chromosome 02"/>
</dbReference>
<feature type="compositionally biased region" description="Basic and acidic residues" evidence="1">
    <location>
        <begin position="1017"/>
        <end position="1031"/>
    </location>
</feature>
<feature type="compositionally biased region" description="Basic and acidic residues" evidence="1">
    <location>
        <begin position="864"/>
        <end position="882"/>
    </location>
</feature>
<feature type="region of interest" description="Disordered" evidence="1">
    <location>
        <begin position="668"/>
        <end position="687"/>
    </location>
</feature>
<feature type="compositionally biased region" description="Basic and acidic residues" evidence="1">
    <location>
        <begin position="785"/>
        <end position="797"/>
    </location>
</feature>
<feature type="region of interest" description="Disordered" evidence="1">
    <location>
        <begin position="1016"/>
        <end position="1038"/>
    </location>
</feature>
<feature type="compositionally biased region" description="Basic and acidic residues" evidence="1">
    <location>
        <begin position="1319"/>
        <end position="1336"/>
    </location>
</feature>
<evidence type="ECO:0000313" key="4">
    <source>
        <dbReference type="RefSeq" id="XP_065647198.1"/>
    </source>
</evidence>
<feature type="region of interest" description="Disordered" evidence="1">
    <location>
        <begin position="534"/>
        <end position="575"/>
    </location>
</feature>
<keyword evidence="2" id="KW-0732">Signal</keyword>
<proteinExistence type="predicted"/>
<accession>A0ABM4BE14</accession>
<feature type="region of interest" description="Disordered" evidence="1">
    <location>
        <begin position="1386"/>
        <end position="1413"/>
    </location>
</feature>
<gene>
    <name evidence="4" type="primary">LOC101234954</name>
</gene>
<feature type="compositionally biased region" description="Basic and acidic residues" evidence="1">
    <location>
        <begin position="1389"/>
        <end position="1413"/>
    </location>
</feature>
<feature type="compositionally biased region" description="Polar residues" evidence="1">
    <location>
        <begin position="442"/>
        <end position="455"/>
    </location>
</feature>
<feature type="compositionally biased region" description="Basic and acidic residues" evidence="1">
    <location>
        <begin position="1193"/>
        <end position="1208"/>
    </location>
</feature>
<feature type="compositionally biased region" description="Basic and acidic residues" evidence="1">
    <location>
        <begin position="636"/>
        <end position="646"/>
    </location>
</feature>
<feature type="region of interest" description="Disordered" evidence="1">
    <location>
        <begin position="589"/>
        <end position="647"/>
    </location>
</feature>
<evidence type="ECO:0000256" key="1">
    <source>
        <dbReference type="SAM" id="MobiDB-lite"/>
    </source>
</evidence>
<feature type="compositionally biased region" description="Basic and acidic residues" evidence="1">
    <location>
        <begin position="605"/>
        <end position="628"/>
    </location>
</feature>
<evidence type="ECO:0000256" key="2">
    <source>
        <dbReference type="SAM" id="SignalP"/>
    </source>
</evidence>
<feature type="region of interest" description="Disordered" evidence="1">
    <location>
        <begin position="129"/>
        <end position="165"/>
    </location>
</feature>
<feature type="compositionally biased region" description="Polar residues" evidence="1">
    <location>
        <begin position="552"/>
        <end position="564"/>
    </location>
</feature>
<feature type="compositionally biased region" description="Polar residues" evidence="1">
    <location>
        <begin position="956"/>
        <end position="969"/>
    </location>
</feature>
<feature type="compositionally biased region" description="Acidic residues" evidence="1">
    <location>
        <begin position="801"/>
        <end position="828"/>
    </location>
</feature>
<evidence type="ECO:0000313" key="3">
    <source>
        <dbReference type="Proteomes" id="UP001652625"/>
    </source>
</evidence>
<reference evidence="3" key="1">
    <citation type="submission" date="2025-05" db="UniProtKB">
        <authorList>
            <consortium name="RefSeq"/>
        </authorList>
    </citation>
    <scope>NUCLEOTIDE SEQUENCE [LARGE SCALE GENOMIC DNA]</scope>
</reference>
<feature type="region of interest" description="Disordered" evidence="1">
    <location>
        <begin position="1313"/>
        <end position="1354"/>
    </location>
</feature>
<feature type="region of interest" description="Disordered" evidence="1">
    <location>
        <begin position="694"/>
        <end position="740"/>
    </location>
</feature>
<keyword evidence="3" id="KW-1185">Reference proteome</keyword>
<feature type="region of interest" description="Disordered" evidence="1">
    <location>
        <begin position="784"/>
        <end position="831"/>
    </location>
</feature>
<feature type="region of interest" description="Disordered" evidence="1">
    <location>
        <begin position="1185"/>
        <end position="1208"/>
    </location>
</feature>
<name>A0ABM4BE14_HYDVU</name>
<feature type="compositionally biased region" description="Basic and acidic residues" evidence="1">
    <location>
        <begin position="138"/>
        <end position="151"/>
    </location>
</feature>
<feature type="chain" id="PRO_5047125122" evidence="2">
    <location>
        <begin position="17"/>
        <end position="1835"/>
    </location>
</feature>
<feature type="region of interest" description="Disordered" evidence="1">
    <location>
        <begin position="1055"/>
        <end position="1075"/>
    </location>
</feature>
<sequence length="1835" mass="208839">MIFFHSFCLLFFFADATVFIAEHEKEPIFVPDTGNTWFTGYHKQDILPHVVEQVPIGKPFIPDKHSIYKIYDKNVEDGPLNDYFENAKLDYQTSHKKSPEPLDKKENFLEDSLYGVRLTGDISGLSSDDLPSIMKGTDSLRDGSSKTEKVENNPSVSPIHLLESDPPNSNFESMVFRGATNGATQHTVSFSPPELSSSYITAKNIEGTGQNILNEAKNNREIEKLSNSVATPTVSIFAGQNDQTNQASFSLMDDSQYHVEGNPSEIYPPNENIQVATQNTEYQVNSQPVTSVSHSLVVPSVINAHDLVEEFKDDGQPNTENQHSMNAIHIYAKNDKSDSNSVVVLPKPSPIKLSLNGLLESSKEVQMNDNKLDEQTSLPNSQFLKPSEITIQNTVNLKTTTQPLLNPISKSNLKRHHHQITIDTDTGEVVREETSDEDESKQNTVVNVSSEKTQPDNITDQLEATSSLSLNIRKQQKGEKLQEFNLKKVGNKENLNEPLLTLSNKNNQNKHLVIASSEEKQNKHLLVTSSKGNQNKHMLSTNSKENHKERLITSSNKGNQNENFITMGRKGNHKIVNQEKTTADSIVSVENLSDDENTQSEVENSSEKEDKVQNVEEKAIFEEEKIQNEDENAANNKEKTQNHDGDIFQIPNHLFNKLDSHKNFKFRHNNKHTSFHTPRTPVKTSNKKLMKIIQSNNRKLKNKSNDYNNKDNENSENTSEDAIPDNSNSEENNDKNRFGNLLSFPTFKSKLRYAPLIKSIHPFSPANNKYVDLFKPQFKLHNKVKNQEHSSTDKHYMNADSENDSETDLNYDKDDENEDNDDNVEDLPNENLINKPSKALSIIEGSFKQSKFAHRRHETNINNNDHKNTNNEKKDFYPDKHVPKFNTHIGMDHNTEEKEYEVESDNDRTDQKEYHLHNHVHNEQHIHIHKGSGEKGGFRYLRLHKVGSSDHELLKSPQTPNKVENSASFSDGDSKNEDEKSDEDSDREALELLKNYAKSRDNHFNEKGLFNISSSADDYKRNHYGNPDKESIYSGDPSQRSELNLEKISKAQNKFHKTNDTLDEEENNPIDDPAFSYSKMVDQVRYQSLKPQHFLPPVDDSDHLHVDETETNKFEDNDFSSIKKSKKHHRLYFEPKIKKAKEVVEPTYMIHGDPHGDGFGSAVIDGPAELGSSVLSTESAKSTINNAGTTVPHLHEETPKGMDGSKRDIPSTIKKVSNISSNENIKNNISYVEFVPKNNLTEERKSVEHQVSEDNKDEKTTVLFKSQNVSLDHKLEIKTSDLKVKEKASDDEKVKENLRKNFDTNDKNIDKNINFDFNKNPEDKFDKNIERQKDNNNIKSNQSETETDDLKTSKKLFNDKPDILNKNEANEEVAIDKTTLKPASSTDIDEIKKNKKKESSGSEKSKEESKDKLDLHIKEQQYVKKDTKLLKTTVKNIKSDNSNKGIDREEPMANRTNIINDRVAKINEKTEQQKFPEISSQNNESTTLNLKAQTWLNEISNEQNFKSITADSPKDAITIEDHVNHLSAQPIANEKDDSKLMKLVQLHLKKNTTVLRSGALKQLAHDIFSPVALAGKHNYTIKNKTKEIPKIVKATIEIERYNPLHLADERNMFKEVHTSTLSNLKDNLMSVDLDGMKSLDSKIKSMNFQLNNLEESNFAKKLKLDLDTKSTNFVIPDHQETLPLLNPGHPDDINGVDKKSKNLKAKFNILLNPAPTIGMSKSNSRLIPQPYQVERGYDKSFIFRHSVPRKTQITRGNIRDQAMKIKGNENDLQLQPFFIASHLKKYNRSAKNSSNHRSINFKDGLFGLRYFIKNVSAIIDETLPVKFGRQKNFNA</sequence>